<dbReference type="FunFam" id="3.40.50.1010:FF:000045">
    <property type="entry name" value="Transcriptional protein swt1"/>
    <property type="match status" value="1"/>
</dbReference>
<name>A0A448YEZ3_BRENA</name>
<dbReference type="EMBL" id="CAACVR010000001">
    <property type="protein sequence ID" value="VEU19459.1"/>
    <property type="molecule type" value="Genomic_DNA"/>
</dbReference>
<dbReference type="GO" id="GO:0004540">
    <property type="term" value="F:RNA nuclease activity"/>
    <property type="evidence" value="ECO:0007669"/>
    <property type="project" value="UniProtKB-ARBA"/>
</dbReference>
<keyword evidence="3" id="KW-0539">Nucleus</keyword>
<sequence>MNDIDMSDVDNAGDLSQITDITLQERNNEERPRNVFQQFGLDRRSESPRIEGQQVSNIYMVIDTNFIISHLHLLNDLQSLHKEYHDAYKIIIPKQVTSELDGLKNVEKYQDGLQIGKMARAAIDWCYKNMHDNDVTVRGQKLYESIDQDAIKDDSILDCCLYFKMKHPGSLIILMSNDKNLCVKALTNEILTISYRKGMTSRLIASKVIEESGSQGNVSGPLRENLIDEDSHAFLRQSTPEMHEDDEMIIDDDDNSISSSLKKKSFEEVASDVFSQAQTLVLEAVDYAVKTAFGDDIELIGYDPSKVDNLREACFEIRKLGISTFSEYFRRRSVFDPIKTLEDNRQLDVLSSVPADLEHFKEFKEFWSRFLQAIYKKRDKKLTGDLKMILSVWDRWEHDIE</sequence>
<comment type="subcellular location">
    <subcellularLocation>
        <location evidence="1">Nucleus</location>
    </subcellularLocation>
</comment>
<dbReference type="SMART" id="SM00670">
    <property type="entry name" value="PINc"/>
    <property type="match status" value="1"/>
</dbReference>
<dbReference type="InterPro" id="IPR052626">
    <property type="entry name" value="SWT1_Regulator"/>
</dbReference>
<dbReference type="InterPro" id="IPR029060">
    <property type="entry name" value="PIN-like_dom_sf"/>
</dbReference>
<dbReference type="STRING" id="13370.A0A448YEZ3"/>
<evidence type="ECO:0000259" key="6">
    <source>
        <dbReference type="SMART" id="SM00670"/>
    </source>
</evidence>
<proteinExistence type="inferred from homology"/>
<dbReference type="SUPFAM" id="SSF88723">
    <property type="entry name" value="PIN domain-like"/>
    <property type="match status" value="1"/>
</dbReference>
<evidence type="ECO:0000313" key="7">
    <source>
        <dbReference type="EMBL" id="VEU19459.1"/>
    </source>
</evidence>
<accession>A0A448YEZ3</accession>
<evidence type="ECO:0000256" key="5">
    <source>
        <dbReference type="ARBA" id="ARBA00074620"/>
    </source>
</evidence>
<evidence type="ECO:0000256" key="2">
    <source>
        <dbReference type="ARBA" id="ARBA00023163"/>
    </source>
</evidence>
<dbReference type="InterPro" id="IPR049014">
    <property type="entry name" value="SWT1_C"/>
</dbReference>
<feature type="domain" description="PIN" evidence="6">
    <location>
        <begin position="58"/>
        <end position="183"/>
    </location>
</feature>
<dbReference type="Proteomes" id="UP000290900">
    <property type="component" value="Unassembled WGS sequence"/>
</dbReference>
<evidence type="ECO:0000256" key="4">
    <source>
        <dbReference type="ARBA" id="ARBA00060839"/>
    </source>
</evidence>
<dbReference type="Pfam" id="PF21693">
    <property type="entry name" value="SWT1_3rd"/>
    <property type="match status" value="1"/>
</dbReference>
<dbReference type="Pfam" id="PF13638">
    <property type="entry name" value="PIN_4"/>
    <property type="match status" value="1"/>
</dbReference>
<dbReference type="InterPro" id="IPR002716">
    <property type="entry name" value="PIN_dom"/>
</dbReference>
<evidence type="ECO:0000256" key="3">
    <source>
        <dbReference type="ARBA" id="ARBA00023242"/>
    </source>
</evidence>
<dbReference type="PANTHER" id="PTHR16161:SF0">
    <property type="entry name" value="TRANSCRIPTIONAL PROTEIN SWT1"/>
    <property type="match status" value="1"/>
</dbReference>
<evidence type="ECO:0000313" key="8">
    <source>
        <dbReference type="Proteomes" id="UP000290900"/>
    </source>
</evidence>
<dbReference type="PANTHER" id="PTHR16161">
    <property type="entry name" value="TRANSCRIPTIONAL PROTEIN SWT1"/>
    <property type="match status" value="1"/>
</dbReference>
<reference evidence="7 8" key="1">
    <citation type="submission" date="2018-12" db="EMBL/GenBank/DDBJ databases">
        <authorList>
            <person name="Tiukova I."/>
            <person name="Dainat J."/>
        </authorList>
    </citation>
    <scope>NUCLEOTIDE SEQUENCE [LARGE SCALE GENOMIC DNA]</scope>
</reference>
<keyword evidence="8" id="KW-1185">Reference proteome</keyword>
<dbReference type="InParanoid" id="A0A448YEZ3"/>
<keyword evidence="2" id="KW-0804">Transcription</keyword>
<dbReference type="CDD" id="cd18727">
    <property type="entry name" value="PIN_Swt1-like"/>
    <property type="match status" value="1"/>
</dbReference>
<protein>
    <recommendedName>
        <fullName evidence="5">Transcriptional protein SWT1</fullName>
    </recommendedName>
</protein>
<gene>
    <name evidence="7" type="ORF">BRENAR_LOCUS196</name>
</gene>
<evidence type="ECO:0000256" key="1">
    <source>
        <dbReference type="ARBA" id="ARBA00004123"/>
    </source>
</evidence>
<dbReference type="Gene3D" id="3.40.50.1010">
    <property type="entry name" value="5'-nuclease"/>
    <property type="match status" value="1"/>
</dbReference>
<dbReference type="AlphaFoldDB" id="A0A448YEZ3"/>
<comment type="similarity">
    <text evidence="4">Belongs to the SWT1 family.</text>
</comment>
<organism evidence="7 8">
    <name type="scientific">Brettanomyces naardenensis</name>
    <name type="common">Yeast</name>
    <dbReference type="NCBI Taxonomy" id="13370"/>
    <lineage>
        <taxon>Eukaryota</taxon>
        <taxon>Fungi</taxon>
        <taxon>Dikarya</taxon>
        <taxon>Ascomycota</taxon>
        <taxon>Saccharomycotina</taxon>
        <taxon>Pichiomycetes</taxon>
        <taxon>Pichiales</taxon>
        <taxon>Pichiaceae</taxon>
        <taxon>Brettanomyces</taxon>
    </lineage>
</organism>
<dbReference type="OrthoDB" id="2017974at2759"/>
<dbReference type="GO" id="GO:0005634">
    <property type="term" value="C:nucleus"/>
    <property type="evidence" value="ECO:0007669"/>
    <property type="project" value="UniProtKB-SubCell"/>
</dbReference>
<dbReference type="FunCoup" id="A0A448YEZ3">
    <property type="interactions" value="26"/>
</dbReference>